<accession>A0A150WSD9</accession>
<evidence type="ECO:0000313" key="2">
    <source>
        <dbReference type="Proteomes" id="UP000075320"/>
    </source>
</evidence>
<dbReference type="RefSeq" id="WP_061834946.1">
    <property type="nucleotide sequence ID" value="NZ_LUKE01000001.1"/>
</dbReference>
<proteinExistence type="predicted"/>
<evidence type="ECO:0000313" key="1">
    <source>
        <dbReference type="EMBL" id="KYG67372.1"/>
    </source>
</evidence>
<protein>
    <submittedName>
        <fullName evidence="1">Thioesterase</fullName>
    </submittedName>
</protein>
<dbReference type="InterPro" id="IPR051490">
    <property type="entry name" value="THEM6_lcsJ_thioesterase"/>
</dbReference>
<comment type="caution">
    <text evidence="1">The sequence shown here is derived from an EMBL/GenBank/DDBJ whole genome shotgun (WGS) entry which is preliminary data.</text>
</comment>
<sequence>MNLFFRLLCILLFSRFRSEVNVLGECSTPFTVLPTDLDVLMHMNNGVYLSLQDLARMDYMIRAQALKKISARDWYPVVASEMIRFRRSLGLFKKFELRTRLISWDDRYLYMEHKFVSGNEVMALGMIRARFLSKKGGAVSPQELMQALDLDLKAPDFPPHLIEWLAADQDHSKFTGL</sequence>
<gene>
    <name evidence="1" type="ORF">AZI86_10285</name>
</gene>
<reference evidence="1 2" key="1">
    <citation type="submission" date="2016-03" db="EMBL/GenBank/DDBJ databases">
        <authorList>
            <person name="Ploux O."/>
        </authorList>
    </citation>
    <scope>NUCLEOTIDE SEQUENCE [LARGE SCALE GENOMIC DNA]</scope>
    <source>
        <strain evidence="1 2">R0</strain>
    </source>
</reference>
<dbReference type="AlphaFoldDB" id="A0A150WSD9"/>
<dbReference type="OrthoDB" id="3727779at2"/>
<name>A0A150WSD9_BDEBC</name>
<dbReference type="PANTHER" id="PTHR12475">
    <property type="match status" value="1"/>
</dbReference>
<dbReference type="InterPro" id="IPR029069">
    <property type="entry name" value="HotDog_dom_sf"/>
</dbReference>
<dbReference type="Proteomes" id="UP000075320">
    <property type="component" value="Unassembled WGS sequence"/>
</dbReference>
<dbReference type="Pfam" id="PF13279">
    <property type="entry name" value="4HBT_2"/>
    <property type="match status" value="1"/>
</dbReference>
<dbReference type="CDD" id="cd00586">
    <property type="entry name" value="4HBT"/>
    <property type="match status" value="1"/>
</dbReference>
<dbReference type="EMBL" id="LUKE01000001">
    <property type="protein sequence ID" value="KYG67372.1"/>
    <property type="molecule type" value="Genomic_DNA"/>
</dbReference>
<organism evidence="1 2">
    <name type="scientific">Bdellovibrio bacteriovorus</name>
    <dbReference type="NCBI Taxonomy" id="959"/>
    <lineage>
        <taxon>Bacteria</taxon>
        <taxon>Pseudomonadati</taxon>
        <taxon>Bdellovibrionota</taxon>
        <taxon>Bdellovibrionia</taxon>
        <taxon>Bdellovibrionales</taxon>
        <taxon>Pseudobdellovibrionaceae</taxon>
        <taxon>Bdellovibrio</taxon>
    </lineage>
</organism>
<dbReference type="PANTHER" id="PTHR12475:SF4">
    <property type="entry name" value="PROTEIN THEM6"/>
    <property type="match status" value="1"/>
</dbReference>
<keyword evidence="2" id="KW-1185">Reference proteome</keyword>
<dbReference type="SUPFAM" id="SSF54637">
    <property type="entry name" value="Thioesterase/thiol ester dehydrase-isomerase"/>
    <property type="match status" value="1"/>
</dbReference>
<dbReference type="Gene3D" id="3.10.129.10">
    <property type="entry name" value="Hotdog Thioesterase"/>
    <property type="match status" value="1"/>
</dbReference>